<evidence type="ECO:0000256" key="2">
    <source>
        <dbReference type="SAM" id="Phobius"/>
    </source>
</evidence>
<keyword evidence="2" id="KW-1133">Transmembrane helix</keyword>
<keyword evidence="4" id="KW-1185">Reference proteome</keyword>
<evidence type="ECO:0000313" key="3">
    <source>
        <dbReference type="EMBL" id="RPA85378.1"/>
    </source>
</evidence>
<sequence length="275" mass="31510">MAGKKTKSSSTSSAATTSKPASQNHLAIRRLTDEIPKSLLKTLVTHHNNAYDPKEPTVGELTPTHIRIDYLQPYREVYYNPFPTSHTLQFEPPLEPLPQGKEGDNGFDELCWTWEHACSERLKEMEKVAAEGIVLKDRADIQVTRFVWPSDWNSWRALSFFLILTGIIVIWIVGGEDTPFVGPLLANYVFTTRKRLDYAVMAHTIIILKKANDVLKMREDLRNYRVDLLPEGRFRGPWLTWLIACALEGPKARERLAKEAERLRAEKRLPSKKTN</sequence>
<dbReference type="EMBL" id="ML119654">
    <property type="protein sequence ID" value="RPA85378.1"/>
    <property type="molecule type" value="Genomic_DNA"/>
</dbReference>
<dbReference type="AlphaFoldDB" id="A0A3N4IL02"/>
<organism evidence="3 4">
    <name type="scientific">Ascobolus immersus RN42</name>
    <dbReference type="NCBI Taxonomy" id="1160509"/>
    <lineage>
        <taxon>Eukaryota</taxon>
        <taxon>Fungi</taxon>
        <taxon>Dikarya</taxon>
        <taxon>Ascomycota</taxon>
        <taxon>Pezizomycotina</taxon>
        <taxon>Pezizomycetes</taxon>
        <taxon>Pezizales</taxon>
        <taxon>Ascobolaceae</taxon>
        <taxon>Ascobolus</taxon>
    </lineage>
</organism>
<keyword evidence="2" id="KW-0812">Transmembrane</keyword>
<name>A0A3N4IL02_ASCIM</name>
<accession>A0A3N4IL02</accession>
<proteinExistence type="predicted"/>
<feature type="compositionally biased region" description="Low complexity" evidence="1">
    <location>
        <begin position="8"/>
        <end position="22"/>
    </location>
</feature>
<keyword evidence="2" id="KW-0472">Membrane</keyword>
<protein>
    <submittedName>
        <fullName evidence="3">Uncharacterized protein</fullName>
    </submittedName>
</protein>
<feature type="transmembrane region" description="Helical" evidence="2">
    <location>
        <begin position="155"/>
        <end position="174"/>
    </location>
</feature>
<reference evidence="3 4" key="1">
    <citation type="journal article" date="2018" name="Nat. Ecol. Evol.">
        <title>Pezizomycetes genomes reveal the molecular basis of ectomycorrhizal truffle lifestyle.</title>
        <authorList>
            <person name="Murat C."/>
            <person name="Payen T."/>
            <person name="Noel B."/>
            <person name="Kuo A."/>
            <person name="Morin E."/>
            <person name="Chen J."/>
            <person name="Kohler A."/>
            <person name="Krizsan K."/>
            <person name="Balestrini R."/>
            <person name="Da Silva C."/>
            <person name="Montanini B."/>
            <person name="Hainaut M."/>
            <person name="Levati E."/>
            <person name="Barry K.W."/>
            <person name="Belfiori B."/>
            <person name="Cichocki N."/>
            <person name="Clum A."/>
            <person name="Dockter R.B."/>
            <person name="Fauchery L."/>
            <person name="Guy J."/>
            <person name="Iotti M."/>
            <person name="Le Tacon F."/>
            <person name="Lindquist E.A."/>
            <person name="Lipzen A."/>
            <person name="Malagnac F."/>
            <person name="Mello A."/>
            <person name="Molinier V."/>
            <person name="Miyauchi S."/>
            <person name="Poulain J."/>
            <person name="Riccioni C."/>
            <person name="Rubini A."/>
            <person name="Sitrit Y."/>
            <person name="Splivallo R."/>
            <person name="Traeger S."/>
            <person name="Wang M."/>
            <person name="Zifcakova L."/>
            <person name="Wipf D."/>
            <person name="Zambonelli A."/>
            <person name="Paolocci F."/>
            <person name="Nowrousian M."/>
            <person name="Ottonello S."/>
            <person name="Baldrian P."/>
            <person name="Spatafora J.W."/>
            <person name="Henrissat B."/>
            <person name="Nagy L.G."/>
            <person name="Aury J.M."/>
            <person name="Wincker P."/>
            <person name="Grigoriev I.V."/>
            <person name="Bonfante P."/>
            <person name="Martin F.M."/>
        </authorList>
    </citation>
    <scope>NUCLEOTIDE SEQUENCE [LARGE SCALE GENOMIC DNA]</scope>
    <source>
        <strain evidence="3 4">RN42</strain>
    </source>
</reference>
<dbReference type="OrthoDB" id="5553410at2759"/>
<feature type="region of interest" description="Disordered" evidence="1">
    <location>
        <begin position="1"/>
        <end position="26"/>
    </location>
</feature>
<evidence type="ECO:0000313" key="4">
    <source>
        <dbReference type="Proteomes" id="UP000275078"/>
    </source>
</evidence>
<evidence type="ECO:0000256" key="1">
    <source>
        <dbReference type="SAM" id="MobiDB-lite"/>
    </source>
</evidence>
<gene>
    <name evidence="3" type="ORF">BJ508DRAFT_412160</name>
</gene>
<dbReference type="Proteomes" id="UP000275078">
    <property type="component" value="Unassembled WGS sequence"/>
</dbReference>